<evidence type="ECO:0000256" key="15">
    <source>
        <dbReference type="SAM" id="Coils"/>
    </source>
</evidence>
<dbReference type="InterPro" id="IPR001969">
    <property type="entry name" value="Aspartic_peptidase_AS"/>
</dbReference>
<dbReference type="GO" id="GO:0003723">
    <property type="term" value="F:RNA binding"/>
    <property type="evidence" value="ECO:0007669"/>
    <property type="project" value="UniProtKB-KW"/>
</dbReference>
<keyword evidence="14" id="KW-0233">DNA recombination</keyword>
<dbReference type="GO" id="GO:0006508">
    <property type="term" value="P:proteolysis"/>
    <property type="evidence" value="ECO:0007669"/>
    <property type="project" value="UniProtKB-KW"/>
</dbReference>
<evidence type="ECO:0000313" key="18">
    <source>
        <dbReference type="EMBL" id="KYP61374.1"/>
    </source>
</evidence>
<evidence type="ECO:0000256" key="6">
    <source>
        <dbReference type="ARBA" id="ARBA00022750"/>
    </source>
</evidence>
<feature type="domain" description="Integrase catalytic" evidence="17">
    <location>
        <begin position="923"/>
        <end position="1087"/>
    </location>
</feature>
<evidence type="ECO:0000256" key="2">
    <source>
        <dbReference type="ARBA" id="ARBA00022679"/>
    </source>
</evidence>
<dbReference type="PANTHER" id="PTHR37984:SF5">
    <property type="entry name" value="PROTEIN NYNRIN-LIKE"/>
    <property type="match status" value="1"/>
</dbReference>
<dbReference type="GO" id="GO:0003887">
    <property type="term" value="F:DNA-directed DNA polymerase activity"/>
    <property type="evidence" value="ECO:0007669"/>
    <property type="project" value="UniProtKB-KW"/>
</dbReference>
<dbReference type="InterPro" id="IPR036397">
    <property type="entry name" value="RNaseH_sf"/>
</dbReference>
<keyword evidence="7" id="KW-0255">Endonuclease</keyword>
<keyword evidence="19" id="KW-1185">Reference proteome</keyword>
<keyword evidence="4" id="KW-0540">Nuclease</keyword>
<dbReference type="InterPro" id="IPR050951">
    <property type="entry name" value="Retrovirus_Pol_polyprotein"/>
</dbReference>
<evidence type="ECO:0000256" key="7">
    <source>
        <dbReference type="ARBA" id="ARBA00022759"/>
    </source>
</evidence>
<dbReference type="Gramene" id="C.cajan_15418.t">
    <property type="protein sequence ID" value="C.cajan_15418.t"/>
    <property type="gene ID" value="C.cajan_15418"/>
</dbReference>
<keyword evidence="11" id="KW-0695">RNA-directed DNA polymerase</keyword>
<keyword evidence="13" id="KW-0238">DNA-binding</keyword>
<evidence type="ECO:0000256" key="11">
    <source>
        <dbReference type="ARBA" id="ARBA00022918"/>
    </source>
</evidence>
<dbReference type="PROSITE" id="PS50994">
    <property type="entry name" value="INTEGRASE"/>
    <property type="match status" value="1"/>
</dbReference>
<dbReference type="InterPro" id="IPR043502">
    <property type="entry name" value="DNA/RNA_pol_sf"/>
</dbReference>
<dbReference type="SUPFAM" id="SSF50630">
    <property type="entry name" value="Acid proteases"/>
    <property type="match status" value="1"/>
</dbReference>
<name>A0A151T2V2_CAJCA</name>
<reference evidence="18 19" key="1">
    <citation type="journal article" date="2012" name="Nat. Biotechnol.">
        <title>Draft genome sequence of pigeonpea (Cajanus cajan), an orphan legume crop of resource-poor farmers.</title>
        <authorList>
            <person name="Varshney R.K."/>
            <person name="Chen W."/>
            <person name="Li Y."/>
            <person name="Bharti A.K."/>
            <person name="Saxena R.K."/>
            <person name="Schlueter J.A."/>
            <person name="Donoghue M.T."/>
            <person name="Azam S."/>
            <person name="Fan G."/>
            <person name="Whaley A.M."/>
            <person name="Farmer A.D."/>
            <person name="Sheridan J."/>
            <person name="Iwata A."/>
            <person name="Tuteja R."/>
            <person name="Penmetsa R.V."/>
            <person name="Wu W."/>
            <person name="Upadhyaya H.D."/>
            <person name="Yang S.P."/>
            <person name="Shah T."/>
            <person name="Saxena K.B."/>
            <person name="Michael T."/>
            <person name="McCombie W.R."/>
            <person name="Yang B."/>
            <person name="Zhang G."/>
            <person name="Yang H."/>
            <person name="Wang J."/>
            <person name="Spillane C."/>
            <person name="Cook D.R."/>
            <person name="May G.D."/>
            <person name="Xu X."/>
            <person name="Jackson S.A."/>
        </authorList>
    </citation>
    <scope>NUCLEOTIDE SEQUENCE [LARGE SCALE GENOMIC DNA]</scope>
    <source>
        <strain evidence="19">cv. Asha</strain>
    </source>
</reference>
<feature type="compositionally biased region" description="Polar residues" evidence="16">
    <location>
        <begin position="339"/>
        <end position="350"/>
    </location>
</feature>
<dbReference type="Pfam" id="PF17921">
    <property type="entry name" value="Integrase_H2C2"/>
    <property type="match status" value="1"/>
</dbReference>
<dbReference type="GO" id="GO:0046872">
    <property type="term" value="F:metal ion binding"/>
    <property type="evidence" value="ECO:0007669"/>
    <property type="project" value="UniProtKB-KW"/>
</dbReference>
<accession>A0A151T2V2</accession>
<evidence type="ECO:0000256" key="16">
    <source>
        <dbReference type="SAM" id="MobiDB-lite"/>
    </source>
</evidence>
<dbReference type="OMA" id="PLHTITH"/>
<evidence type="ECO:0000256" key="12">
    <source>
        <dbReference type="ARBA" id="ARBA00022932"/>
    </source>
</evidence>
<dbReference type="GO" id="GO:0004519">
    <property type="term" value="F:endonuclease activity"/>
    <property type="evidence" value="ECO:0007669"/>
    <property type="project" value="UniProtKB-KW"/>
</dbReference>
<dbReference type="AlphaFoldDB" id="A0A151T2V2"/>
<dbReference type="InterPro" id="IPR005162">
    <property type="entry name" value="Retrotrans_gag_dom"/>
</dbReference>
<evidence type="ECO:0000259" key="17">
    <source>
        <dbReference type="PROSITE" id="PS50994"/>
    </source>
</evidence>
<dbReference type="InterPro" id="IPR041588">
    <property type="entry name" value="Integrase_H2C2"/>
</dbReference>
<evidence type="ECO:0000256" key="8">
    <source>
        <dbReference type="ARBA" id="ARBA00022801"/>
    </source>
</evidence>
<dbReference type="PANTHER" id="PTHR37984">
    <property type="entry name" value="PROTEIN CBG26694"/>
    <property type="match status" value="1"/>
</dbReference>
<dbReference type="InterPro" id="IPR001584">
    <property type="entry name" value="Integrase_cat-core"/>
</dbReference>
<dbReference type="GO" id="GO:0006310">
    <property type="term" value="P:DNA recombination"/>
    <property type="evidence" value="ECO:0007669"/>
    <property type="project" value="UniProtKB-KW"/>
</dbReference>
<dbReference type="Pfam" id="PF00078">
    <property type="entry name" value="RVT_1"/>
    <property type="match status" value="1"/>
</dbReference>
<dbReference type="CDD" id="cd00303">
    <property type="entry name" value="retropepsin_like"/>
    <property type="match status" value="1"/>
</dbReference>
<sequence>MDARYDSINTILTTVVEKLATLQPSPSTIDVSPHPTPLPHPQPTPDGSVLHNPTSSPTVHPFPTFSPNNFSTLNPPPLPHAGRHPSSPITTTPIRPPKLQLFPFDGSEPLDWLFQADQFFSFHHIPPDHRLPMVAFYMKGDALTWFKWMVHNHQLTDWFSFERALELRFGPTEFENFRAELFKLRQHTTVIEYQQRFEKISTRVFGLPPDALVDCFFSGLLPEIRRELAILKPTSISQAIGLAKLIEAKIKDAKLKASFTRLPPLSPALPSPNPPPLPIKRLSPTQIQERRTQGLCYNCDAKYHPGHKCQNPKFLLLMTDDHSEDPNPSDLHPPDIPSSADSPLIDSTDTPPIDLDPNTSPAVLFQLSSQAISGLPSPQTLRFKGSILGLPVSVLIDTGSSHNILQPRIAQHLHLPITPTPQFPVMVGNGSHIYCAGLCSQVPLSLHSHSFTIPFYLLPIQGADVVLGIEWLRTLGPIISDFSVPSMSFTLSDTTITLRGDTKFTPTPATYQQLCHLLHTHSIASFHLLSFQPIDHHTSSTQSETFTITHPLPNFHHLLQTFAHVFTTPTGLPPDRPHNHHIPLLPNATPINLKPYRYPHAHKEAMSSIISEMLHVGIIKPSCSPYSSPVILVKKKDGSWRFCVDYRALNAITIKDKFPIPTIDELLDELGHASIFSKIDLRSGYHQIRVHPPDTHKTAFRTLRFIRHYATIAAPLTDLLRSSFSWNTHTDKAFIALQQAIAHSPVLTLPNFDAPFDLETDASSIAIGYTFDILYRPGRENVVADALSRCHSDAPLTFTALTSPVPHILDTLRSYYSSDPVGIALVDKCTSDTNARSHFHFQQGLLMFNNKVFVPDVHDLRRSLINEFHSSPHAGHSGFKASLARLSTSFFWPGIYKDTKKLVQSCLTCQQNKYYPVKMQGLLQPLPTPDRVWEDISMDFITHLPNSHGHTVIWVIVDRLTKFSHFLALPTKFSAQDLAARFSVEIVRLHGVPKSIVSDRDRLFLSHFWRELFRLQGTQLRFSSAYHPQSDGQTEVVNRSIEAYLRCITGEHPRRWYTFLHLAEYWFNTTKHSAIGMSPFQALYGRPPPTMVDFIPGHTMTSDPFSLQERQAILKQLKTNLQRTQQQMEAYANQHRREVSFVHGDWVLLRLQPHGQISLRNQKQHKLSRRFHGPFQVERRIGTVAYQLALPPETRIHPVFHVSLLRKFKGKPPSTTPSLPQDLDNPPHDPLPNFHHLLQTFAHDLIYLRFN</sequence>
<dbReference type="Pfam" id="PF24626">
    <property type="entry name" value="SH3_Tf2-1"/>
    <property type="match status" value="1"/>
</dbReference>
<keyword evidence="5" id="KW-0479">Metal-binding</keyword>
<dbReference type="Pfam" id="PF08284">
    <property type="entry name" value="RVP_2"/>
    <property type="match status" value="1"/>
</dbReference>
<keyword evidence="3" id="KW-0548">Nucleotidyltransferase</keyword>
<dbReference type="GO" id="GO:0004190">
    <property type="term" value="F:aspartic-type endopeptidase activity"/>
    <property type="evidence" value="ECO:0007669"/>
    <property type="project" value="UniProtKB-KW"/>
</dbReference>
<dbReference type="InterPro" id="IPR012337">
    <property type="entry name" value="RNaseH-like_sf"/>
</dbReference>
<gene>
    <name evidence="18" type="ORF">KK1_015862</name>
</gene>
<keyword evidence="10" id="KW-0229">DNA integration</keyword>
<evidence type="ECO:0000313" key="19">
    <source>
        <dbReference type="Proteomes" id="UP000075243"/>
    </source>
</evidence>
<proteinExistence type="predicted"/>
<keyword evidence="12" id="KW-0239">DNA-directed DNA polymerase</keyword>
<dbReference type="GO" id="GO:0015074">
    <property type="term" value="P:DNA integration"/>
    <property type="evidence" value="ECO:0007669"/>
    <property type="project" value="UniProtKB-KW"/>
</dbReference>
<feature type="region of interest" description="Disordered" evidence="16">
    <location>
        <begin position="24"/>
        <end position="94"/>
    </location>
</feature>
<dbReference type="EMBL" id="CM003610">
    <property type="protein sequence ID" value="KYP61374.1"/>
    <property type="molecule type" value="Genomic_DNA"/>
</dbReference>
<keyword evidence="8" id="KW-0378">Hydrolase</keyword>
<evidence type="ECO:0000256" key="9">
    <source>
        <dbReference type="ARBA" id="ARBA00022842"/>
    </source>
</evidence>
<dbReference type="Gene3D" id="3.10.10.10">
    <property type="entry name" value="HIV Type 1 Reverse Transcriptase, subunit A, domain 1"/>
    <property type="match status" value="1"/>
</dbReference>
<dbReference type="InterPro" id="IPR000477">
    <property type="entry name" value="RT_dom"/>
</dbReference>
<evidence type="ECO:0000256" key="5">
    <source>
        <dbReference type="ARBA" id="ARBA00022723"/>
    </source>
</evidence>
<keyword evidence="2" id="KW-0808">Transferase</keyword>
<dbReference type="Proteomes" id="UP000075243">
    <property type="component" value="Chromosome 8"/>
</dbReference>
<dbReference type="InterPro" id="IPR021109">
    <property type="entry name" value="Peptidase_aspartic_dom_sf"/>
</dbReference>
<keyword evidence="1" id="KW-0645">Protease</keyword>
<dbReference type="Gene3D" id="2.40.70.10">
    <property type="entry name" value="Acid Proteases"/>
    <property type="match status" value="1"/>
</dbReference>
<dbReference type="Gene3D" id="3.30.420.10">
    <property type="entry name" value="Ribonuclease H-like superfamily/Ribonuclease H"/>
    <property type="match status" value="1"/>
</dbReference>
<dbReference type="GO" id="GO:0003964">
    <property type="term" value="F:RNA-directed DNA polymerase activity"/>
    <property type="evidence" value="ECO:0007669"/>
    <property type="project" value="UniProtKB-KW"/>
</dbReference>
<protein>
    <submittedName>
        <fullName evidence="18">Retrotransposable element Tf2</fullName>
    </submittedName>
</protein>
<dbReference type="Pfam" id="PF03732">
    <property type="entry name" value="Retrotrans_gag"/>
    <property type="match status" value="1"/>
</dbReference>
<keyword evidence="6" id="KW-0064">Aspartyl protease</keyword>
<dbReference type="InterPro" id="IPR056924">
    <property type="entry name" value="SH3_Tf2-1"/>
</dbReference>
<dbReference type="CDD" id="cd01647">
    <property type="entry name" value="RT_LTR"/>
    <property type="match status" value="1"/>
</dbReference>
<dbReference type="Gene3D" id="3.30.70.270">
    <property type="match status" value="1"/>
</dbReference>
<evidence type="ECO:0000256" key="10">
    <source>
        <dbReference type="ARBA" id="ARBA00022908"/>
    </source>
</evidence>
<organism evidence="18 19">
    <name type="scientific">Cajanus cajan</name>
    <name type="common">Pigeon pea</name>
    <name type="synonym">Cajanus indicus</name>
    <dbReference type="NCBI Taxonomy" id="3821"/>
    <lineage>
        <taxon>Eukaryota</taxon>
        <taxon>Viridiplantae</taxon>
        <taxon>Streptophyta</taxon>
        <taxon>Embryophyta</taxon>
        <taxon>Tracheophyta</taxon>
        <taxon>Spermatophyta</taxon>
        <taxon>Magnoliopsida</taxon>
        <taxon>eudicotyledons</taxon>
        <taxon>Gunneridae</taxon>
        <taxon>Pentapetalae</taxon>
        <taxon>rosids</taxon>
        <taxon>fabids</taxon>
        <taxon>Fabales</taxon>
        <taxon>Fabaceae</taxon>
        <taxon>Papilionoideae</taxon>
        <taxon>50 kb inversion clade</taxon>
        <taxon>NPAAA clade</taxon>
        <taxon>indigoferoid/millettioid clade</taxon>
        <taxon>Phaseoleae</taxon>
        <taxon>Cajanus</taxon>
    </lineage>
</organism>
<evidence type="ECO:0000256" key="14">
    <source>
        <dbReference type="ARBA" id="ARBA00023172"/>
    </source>
</evidence>
<evidence type="ECO:0000256" key="1">
    <source>
        <dbReference type="ARBA" id="ARBA00022670"/>
    </source>
</evidence>
<keyword evidence="15" id="KW-0175">Coiled coil</keyword>
<feature type="coiled-coil region" evidence="15">
    <location>
        <begin position="1107"/>
        <end position="1134"/>
    </location>
</feature>
<feature type="compositionally biased region" description="Pro residues" evidence="16">
    <location>
        <begin position="34"/>
        <end position="44"/>
    </location>
</feature>
<evidence type="ECO:0000256" key="13">
    <source>
        <dbReference type="ARBA" id="ARBA00023125"/>
    </source>
</evidence>
<feature type="region of interest" description="Disordered" evidence="16">
    <location>
        <begin position="319"/>
        <end position="352"/>
    </location>
</feature>
<evidence type="ECO:0000256" key="4">
    <source>
        <dbReference type="ARBA" id="ARBA00022722"/>
    </source>
</evidence>
<keyword evidence="9" id="KW-0460">Magnesium</keyword>
<dbReference type="PROSITE" id="PS00141">
    <property type="entry name" value="ASP_PROTEASE"/>
    <property type="match status" value="1"/>
</dbReference>
<dbReference type="SUPFAM" id="SSF56672">
    <property type="entry name" value="DNA/RNA polymerases"/>
    <property type="match status" value="1"/>
</dbReference>
<dbReference type="Gene3D" id="1.10.340.70">
    <property type="match status" value="1"/>
</dbReference>
<dbReference type="InterPro" id="IPR043128">
    <property type="entry name" value="Rev_trsase/Diguanyl_cyclase"/>
</dbReference>
<dbReference type="SUPFAM" id="SSF53098">
    <property type="entry name" value="Ribonuclease H-like"/>
    <property type="match status" value="1"/>
</dbReference>
<dbReference type="GO" id="GO:0003677">
    <property type="term" value="F:DNA binding"/>
    <property type="evidence" value="ECO:0007669"/>
    <property type="project" value="UniProtKB-KW"/>
</dbReference>
<evidence type="ECO:0000256" key="3">
    <source>
        <dbReference type="ARBA" id="ARBA00022695"/>
    </source>
</evidence>